<dbReference type="PANTHER" id="PTHR15672:SF8">
    <property type="entry name" value="PROTEIN ENCORE"/>
    <property type="match status" value="1"/>
</dbReference>
<dbReference type="InterPro" id="IPR036867">
    <property type="entry name" value="R3H_dom_sf"/>
</dbReference>
<dbReference type="Proteomes" id="UP000046393">
    <property type="component" value="Unplaced"/>
</dbReference>
<dbReference type="InterPro" id="IPR001374">
    <property type="entry name" value="R3H_dom"/>
</dbReference>
<dbReference type="Pfam" id="PF01424">
    <property type="entry name" value="R3H"/>
    <property type="match status" value="1"/>
</dbReference>
<dbReference type="PANTHER" id="PTHR15672">
    <property type="entry name" value="CAMP-REGULATED PHOSPHOPROTEIN 21 RELATED R3H DOMAIN CONTAINING PROTEIN"/>
    <property type="match status" value="1"/>
</dbReference>
<reference evidence="4" key="1">
    <citation type="submission" date="2017-02" db="UniProtKB">
        <authorList>
            <consortium name="WormBaseParasite"/>
        </authorList>
    </citation>
    <scope>IDENTIFICATION</scope>
</reference>
<dbReference type="WBParaSite" id="SMUV_0000078201-mRNA-1">
    <property type="protein sequence ID" value="SMUV_0000078201-mRNA-1"/>
    <property type="gene ID" value="SMUV_0000078201"/>
</dbReference>
<dbReference type="SMART" id="SM00393">
    <property type="entry name" value="R3H"/>
    <property type="match status" value="1"/>
</dbReference>
<sequence length="194" mass="21650">SKYFKVGGISLQRNQLFCNNSSQDVYTDSTGIDLQSFIVNTLHKNMKDRQMLLQLEQQMKALINDSSRNSQRFPVMSSYNRMLVHRVAAFFGLDHNVDQSGTAVVVNKNSQTRMYAAINFVLINTLFSTEERGRHCLGSDLLPCRRAHSFDCDYGSTNNAVQAPCPIPINTMQVSMYPLPGSNSSSDIIGAQVS</sequence>
<evidence type="ECO:0000256" key="1">
    <source>
        <dbReference type="ARBA" id="ARBA00022553"/>
    </source>
</evidence>
<evidence type="ECO:0000313" key="3">
    <source>
        <dbReference type="Proteomes" id="UP000046393"/>
    </source>
</evidence>
<dbReference type="PROSITE" id="PS51061">
    <property type="entry name" value="R3H"/>
    <property type="match status" value="1"/>
</dbReference>
<dbReference type="CDD" id="cd02642">
    <property type="entry name" value="R3H_encore_like"/>
    <property type="match status" value="1"/>
</dbReference>
<dbReference type="GO" id="GO:0003676">
    <property type="term" value="F:nucleic acid binding"/>
    <property type="evidence" value="ECO:0007669"/>
    <property type="project" value="UniProtKB-UniRule"/>
</dbReference>
<evidence type="ECO:0000259" key="2">
    <source>
        <dbReference type="PROSITE" id="PS51061"/>
    </source>
</evidence>
<protein>
    <submittedName>
        <fullName evidence="4">R3H domain-containing protein</fullName>
    </submittedName>
</protein>
<accession>A0A0N5A9K1</accession>
<keyword evidence="3" id="KW-1185">Reference proteome</keyword>
<feature type="domain" description="R3H" evidence="2">
    <location>
        <begin position="49"/>
        <end position="112"/>
    </location>
</feature>
<dbReference type="InterPro" id="IPR051937">
    <property type="entry name" value="R3H_domain_containing"/>
</dbReference>
<organism evidence="3 4">
    <name type="scientific">Syphacia muris</name>
    <dbReference type="NCBI Taxonomy" id="451379"/>
    <lineage>
        <taxon>Eukaryota</taxon>
        <taxon>Metazoa</taxon>
        <taxon>Ecdysozoa</taxon>
        <taxon>Nematoda</taxon>
        <taxon>Chromadorea</taxon>
        <taxon>Rhabditida</taxon>
        <taxon>Spirurina</taxon>
        <taxon>Oxyuridomorpha</taxon>
        <taxon>Oxyuroidea</taxon>
        <taxon>Oxyuridae</taxon>
        <taxon>Syphacia</taxon>
    </lineage>
</organism>
<dbReference type="STRING" id="451379.A0A0N5A9K1"/>
<dbReference type="Gene3D" id="3.30.1370.50">
    <property type="entry name" value="R3H-like domain"/>
    <property type="match status" value="1"/>
</dbReference>
<evidence type="ECO:0000313" key="4">
    <source>
        <dbReference type="WBParaSite" id="SMUV_0000078201-mRNA-1"/>
    </source>
</evidence>
<proteinExistence type="predicted"/>
<dbReference type="SUPFAM" id="SSF82708">
    <property type="entry name" value="R3H domain"/>
    <property type="match status" value="1"/>
</dbReference>
<name>A0A0N5A9K1_9BILA</name>
<dbReference type="AlphaFoldDB" id="A0A0N5A9K1"/>
<keyword evidence="1" id="KW-0597">Phosphoprotein</keyword>